<feature type="domain" description="Ig-like" evidence="2">
    <location>
        <begin position="1510"/>
        <end position="1590"/>
    </location>
</feature>
<evidence type="ECO:0000259" key="2">
    <source>
        <dbReference type="Pfam" id="PF19081"/>
    </source>
</evidence>
<evidence type="ECO:0000313" key="4">
    <source>
        <dbReference type="Proteomes" id="UP000044026"/>
    </source>
</evidence>
<proteinExistence type="predicted"/>
<reference evidence="3 4" key="1">
    <citation type="submission" date="2015-01" db="EMBL/GenBank/DDBJ databases">
        <authorList>
            <person name="Xiang T."/>
            <person name="Song Y."/>
            <person name="Huang L."/>
            <person name="Wang B."/>
            <person name="Wu P."/>
        </authorList>
    </citation>
    <scope>NUCLEOTIDE SEQUENCE [LARGE SCALE GENOMIC DNA]</scope>
    <source>
        <strain evidence="3 4">Cc12</strain>
    </source>
</reference>
<name>A0A0B7H892_9FLAO</name>
<feature type="signal peptide" evidence="1">
    <location>
        <begin position="1"/>
        <end position="18"/>
    </location>
</feature>
<evidence type="ECO:0000256" key="1">
    <source>
        <dbReference type="SAM" id="SignalP"/>
    </source>
</evidence>
<gene>
    <name evidence="3" type="ORF">CCAN12_480004</name>
</gene>
<dbReference type="EMBL" id="CDOE01000043">
    <property type="protein sequence ID" value="CEN33853.1"/>
    <property type="molecule type" value="Genomic_DNA"/>
</dbReference>
<organism evidence="3 4">
    <name type="scientific">Capnocytophaga canimorsus</name>
    <dbReference type="NCBI Taxonomy" id="28188"/>
    <lineage>
        <taxon>Bacteria</taxon>
        <taxon>Pseudomonadati</taxon>
        <taxon>Bacteroidota</taxon>
        <taxon>Flavobacteriia</taxon>
        <taxon>Flavobacteriales</taxon>
        <taxon>Flavobacteriaceae</taxon>
        <taxon>Capnocytophaga</taxon>
    </lineage>
</organism>
<dbReference type="Pfam" id="PF19081">
    <property type="entry name" value="Ig_7"/>
    <property type="match status" value="1"/>
</dbReference>
<dbReference type="Pfam" id="PF17963">
    <property type="entry name" value="Big_9"/>
    <property type="match status" value="3"/>
</dbReference>
<evidence type="ECO:0000313" key="3">
    <source>
        <dbReference type="EMBL" id="CEN33853.1"/>
    </source>
</evidence>
<protein>
    <recommendedName>
        <fullName evidence="2">Ig-like domain-containing protein</fullName>
    </recommendedName>
</protein>
<dbReference type="NCBIfam" id="NF012211">
    <property type="entry name" value="tand_rpt_95"/>
    <property type="match status" value="3"/>
</dbReference>
<sequence length="3033" mass="327318">MRILFKLFFFLVSPMLWAQGNPPTTLPTPSGDCDAYFDGLIKQTKASVFSPIESGSNAVIYLDNSRMATGVTYFAINKATGMWFAGSYDTTLFMVTIPVGVLTQNTTFEVHAIAGGCSFKVVDDVTFEVKPITEVHLQTRVRDEYCDNSGGIYYQMMGDSNDNYNFYHKLSTQTAFQTATADRNDLQTVQGGKTYVIRAELKTDSNTFYEKTITVKDAKVPNPPGIEYAITAQPILCGANTGRAIVNITKGVSYPFTFKITSGPETRPEQSSNVFENLPAGNYTMYVKDACGQGRTVSFRIDGQAFYIGPIGGSSYIKPTDECGRGAVSLQRGIKMARNHWYTDAIPYPMTVSYTLTSPSGVSYAMTRSFNNRTELVAYAGYDHNQESVYFYHNVPTVGNKNFFGDGVQIPFEKGNWTHNFQVTTACGTHNLALLIEKVKTKEDDFNHWARIDKGYDTCGKTYIYATVEWLHRFVYMVLDEAPIGFDPVAAGFTKNHRFGGKYYKYGQLAKPAFPLVSYPHLLLGDYKFTYVHAECGFEVQRQITVTDLQNPVGVPNTSQFHSTYYCENESYGILFRPANQEQIPKKIRITAFTPASGTSGTFTVPQEYDYDQLITLGSGRIITNLPFGTYTLSAIGFDCQDDVVNKVVTVHLPTPDPKVRFTMVTGCKVQVELYDATNDNYQRKYSLQGYDKTQARWVNMIDPNISPYGDLLSSEKKNATKSLANNKYRLYSRYRVVELTNVIHNSEECLKVIGEYQAPSELPTLVDIVGATCGLNQYQIMVVASGGTPPFTYKILSRSVGGSLDTSFVPITNTTGKFTITETNPSASYKFAVEDVCNQETKDVEIRNMTPFVITTDRTEYCQGTSATLSVPDLSLAYTYEWFREDDPSTILSHSPTLQVSNLQATDFAHKYKLRVAPKDASFTLCIPAEYQVQLTGSTASVPVLTGDATNVVLCASELDGKASYDIRTNLFATVHNNATASGYTNGVIREVSGTYPVSQNGLMTLHIKMIPILEGQTFTFYLYNFPTLVVWRLPKPPLLTIKRNISPKDLSPNAIAFNVCEGDLTNFVTFEANHFNDLTQYIKVQNTARTTDVIEFFSDEQGNTPIHQFHIVAGSRDIFYKINRANYCSSIARVRIIKNAAYKKTDGTEDPRLADLNYNTCANGVTVQDVRARLQQIFGRYSTPKVYLIRMVGGVETSSELPDTYALTTSEVYRYRMEDGGCPSSWRNITLNFNQTNIVTQPVSHIVCSGEQVVLTALGASTSPPTAGKMIYKWFESTYNGTIGATQVHAQTLNRGEASTYTPSTASMGAKYYFVEVTVENVCNVPMYTNIVKVEVKGMTASVPTVTTLSSVQCGEDVKFTFTGVPNEEVHYTVNGVASTITLPTSGVYTHTVSNATTTQVLRVVSVSNASGCPTIPTTGNVYTVTVNDLPTPTVHLSDALCGINGTTATITNYDSSFTYTLIPNTANLIGNTITGMVLGTSYKLEVRNGTCTIASTPFQAKVALPVPTPPAVTNQVFCASADTATFVATPTAGHTLRWYDTVTSTTFETTAPSVSLNVTTQTTFTKYVSQVNAEGCESDKLPIKIAVRALPTAPTVTVLTPAVCLGGTAQFVITGNVSDTVTYNLNGTLHSVTLTATTHNVTIDNVTSTQTLTLVSVENTKYALYEDFGIGAAICSPDVKLPKCRALVSTYVGAHTYEISNKNSAWYDDITSQGYGWLRPNDHTSNGKNDEGRFLVANLGVPNMMFYEKELTGIESNTPVTLEFYYFSLSQWTAPPDAKLPVIRVRLVDENGTVVAQDETPSIPNGNILPNRWNRFQISGNPRNSTKLKIQFINRLYPDKWNDVAIDDIRITQESTCILPLTETKTVTVKALPTPTINAVTATCGNSGSVTITNYDAANTYTFSDAAITHTGATITGFAFGTTYTMTVSNGTCTETTSFVVNTTCTIDAVDDPLIEVDALSTHRTSAISILDNDVLGTLSATTANVTITQLSTTDARVNIDPATGKIRLTNSTVPTGIYTITYRICEEVNDTPCDTATITVKVRNIKAENDVVSYIAGLIADNILYNDTYNNEEAFDYYNDLKITITSPLPSGVTIEPGGDFKITESVRSGVYTFTYQICSEVLPDVCDSATVTLTVRNIISAYDDNDGDYLNGYSVVPNNTIDIFENDRLNSHFVTSQTVTISSHTALPTGVTIDANGIVTIGNDTPTGVHSFTYVLCEKDVTPPICDSAKVLFTVKNINADNDDFEVSAGGNTGSVLNNDKYDGEFLSSTVSVTLTPIGTLPSGISLDPITGIVRVASGTPSGNYSFNYKICSKVVHSLCDEATVTITVQNGIVAEDDDLGPVVSGGTTTQTVISNDKLNGTPVVIGTGTGEVTLTPIITPTGITFNGDGKVTVGTNVSSGVYTLTYKICENGATPDNCDDATVTVTVQNSIVADNDDLGPVVSGGTTTQTVISNDKLNGTPVVIGTGTGEVTLTPIVTPTGITIDATNGKVTVGTNVSSGVYTLTYKICENGATPDNCDEATVTITVENSIVADNDDLGPVVSGGTTTQTVISNDKLNGTPVVIGTGVGQVTLTPLITPTGITIDTTNGKVSVANNVPSGEYTLTYTICENGSNPLNCDAATVTITVLSSNTVLAISDINNTYLNTSVSGNVSTNDEDPQGDALEFSLLTASNHQGHSLVFNSDGTYVFTPKEGFTGVVVYEYEVCDKGMPRACATATLTIGVFAQLNASANTVFANDDAVRTKVGTPVLISVLANDIDVEGDTFEITSHPSHTSYGSLSLSNGKFIYTPNAGYVGVDSFTYTICDNRTTDKACSTATVRVLILSDTSSNTTFANDDAYNGDKNRVISGNVLSNDVDLEGNGQTTTLLSGATKGVVVLNADGTFSYKPNMGYVGPDSFTYKLCDDGTPEACAVATVYLTVNESESIVANNDDFTNTPIRNMVGGVLGSVLTNDTYLGVPISSGQVSGVTLLSDGGLTGVTLDGSGHLTIPQGATEGTYTLTYEVCEKSKGSCATAEILCTYHKGVVR</sequence>
<accession>A0A0B7H892</accession>
<dbReference type="Gene3D" id="2.60.40.3440">
    <property type="match status" value="2"/>
</dbReference>
<keyword evidence="1" id="KW-0732">Signal</keyword>
<feature type="chain" id="PRO_5002117128" description="Ig-like domain-containing protein" evidence="1">
    <location>
        <begin position="19"/>
        <end position="3033"/>
    </location>
</feature>
<dbReference type="InterPro" id="IPR044023">
    <property type="entry name" value="Ig_7"/>
</dbReference>
<dbReference type="Proteomes" id="UP000044026">
    <property type="component" value="Unassembled WGS sequence"/>
</dbReference>